<feature type="compositionally biased region" description="Gly residues" evidence="1">
    <location>
        <begin position="7"/>
        <end position="21"/>
    </location>
</feature>
<accession>A0A9Q1REL0</accession>
<evidence type="ECO:0000313" key="2">
    <source>
        <dbReference type="EMBL" id="KAJ8553117.1"/>
    </source>
</evidence>
<organism evidence="2 3">
    <name type="scientific">Anisodus acutangulus</name>
    <dbReference type="NCBI Taxonomy" id="402998"/>
    <lineage>
        <taxon>Eukaryota</taxon>
        <taxon>Viridiplantae</taxon>
        <taxon>Streptophyta</taxon>
        <taxon>Embryophyta</taxon>
        <taxon>Tracheophyta</taxon>
        <taxon>Spermatophyta</taxon>
        <taxon>Magnoliopsida</taxon>
        <taxon>eudicotyledons</taxon>
        <taxon>Gunneridae</taxon>
        <taxon>Pentapetalae</taxon>
        <taxon>asterids</taxon>
        <taxon>lamiids</taxon>
        <taxon>Solanales</taxon>
        <taxon>Solanaceae</taxon>
        <taxon>Solanoideae</taxon>
        <taxon>Hyoscyameae</taxon>
        <taxon>Anisodus</taxon>
    </lineage>
</organism>
<dbReference type="Proteomes" id="UP001152561">
    <property type="component" value="Unassembled WGS sequence"/>
</dbReference>
<protein>
    <submittedName>
        <fullName evidence="2">Uncharacterized protein</fullName>
    </submittedName>
</protein>
<evidence type="ECO:0000256" key="1">
    <source>
        <dbReference type="SAM" id="MobiDB-lite"/>
    </source>
</evidence>
<name>A0A9Q1REL0_9SOLA</name>
<dbReference type="AlphaFoldDB" id="A0A9Q1REL0"/>
<feature type="region of interest" description="Disordered" evidence="1">
    <location>
        <begin position="1"/>
        <end position="30"/>
    </location>
</feature>
<proteinExistence type="predicted"/>
<comment type="caution">
    <text evidence="2">The sequence shown here is derived from an EMBL/GenBank/DDBJ whole genome shotgun (WGS) entry which is preliminary data.</text>
</comment>
<keyword evidence="3" id="KW-1185">Reference proteome</keyword>
<sequence>MKLLAGAVGGRTKGAVVGGGALPEDDRSGGGGFAVVWGEARRSYEFSGIDGEREGEREEEEKRGHRRMIS</sequence>
<reference evidence="3" key="1">
    <citation type="journal article" date="2023" name="Proc. Natl. Acad. Sci. U.S.A.">
        <title>Genomic and structural basis for evolution of tropane alkaloid biosynthesis.</title>
        <authorList>
            <person name="Wanga Y.-J."/>
            <person name="Taina T."/>
            <person name="Yua J.-Y."/>
            <person name="Lia J."/>
            <person name="Xua B."/>
            <person name="Chenc J."/>
            <person name="D'Auriad J.C."/>
            <person name="Huanga J.-P."/>
            <person name="Huanga S.-X."/>
        </authorList>
    </citation>
    <scope>NUCLEOTIDE SEQUENCE [LARGE SCALE GENOMIC DNA]</scope>
    <source>
        <strain evidence="3">cv. KIB-2019</strain>
    </source>
</reference>
<feature type="compositionally biased region" description="Basic and acidic residues" evidence="1">
    <location>
        <begin position="48"/>
        <end position="63"/>
    </location>
</feature>
<evidence type="ECO:0000313" key="3">
    <source>
        <dbReference type="Proteomes" id="UP001152561"/>
    </source>
</evidence>
<feature type="region of interest" description="Disordered" evidence="1">
    <location>
        <begin position="48"/>
        <end position="70"/>
    </location>
</feature>
<dbReference type="EMBL" id="JAJAGQ010000009">
    <property type="protein sequence ID" value="KAJ8553117.1"/>
    <property type="molecule type" value="Genomic_DNA"/>
</dbReference>
<gene>
    <name evidence="2" type="ORF">K7X08_020510</name>
</gene>